<keyword evidence="9 19" id="KW-0479">Metal-binding</keyword>
<dbReference type="NCBIfam" id="TIGR01499">
    <property type="entry name" value="folC"/>
    <property type="match status" value="1"/>
</dbReference>
<feature type="binding site" evidence="19">
    <location>
        <position position="106"/>
    </location>
    <ligand>
        <name>Mg(2+)</name>
        <dbReference type="ChEBI" id="CHEBI:18420"/>
        <label>1</label>
    </ligand>
</feature>
<evidence type="ECO:0000256" key="10">
    <source>
        <dbReference type="ARBA" id="ARBA00022741"/>
    </source>
</evidence>
<dbReference type="InterPro" id="IPR001645">
    <property type="entry name" value="Folylpolyglutamate_synth"/>
</dbReference>
<comment type="pathway">
    <text evidence="4 17">Cofactor biosynthesis; tetrahydrofolylpolyglutamate biosynthesis.</text>
</comment>
<dbReference type="PIRSF" id="PIRSF038895">
    <property type="entry name" value="FPGS"/>
    <property type="match status" value="1"/>
</dbReference>
<evidence type="ECO:0000256" key="11">
    <source>
        <dbReference type="ARBA" id="ARBA00022792"/>
    </source>
</evidence>
<gene>
    <name evidence="20" type="primary">MET7</name>
    <name evidence="20" type="ORF">PhCBS80983_g05590</name>
</gene>
<reference evidence="20 21" key="1">
    <citation type="journal article" date="2019" name="Sci. Rep.">
        <title>Comparative genomics of chytrid fungi reveal insights into the obligate biotrophic and pathogenic lifestyle of Synchytrium endobioticum.</title>
        <authorList>
            <person name="van de Vossenberg B.T.L.H."/>
            <person name="Warris S."/>
            <person name="Nguyen H.D.T."/>
            <person name="van Gent-Pelzer M.P.E."/>
            <person name="Joly D.L."/>
            <person name="van de Geest H.C."/>
            <person name="Bonants P.J.M."/>
            <person name="Smith D.S."/>
            <person name="Levesque C.A."/>
            <person name="van der Lee T.A.J."/>
        </authorList>
    </citation>
    <scope>NUCLEOTIDE SEQUENCE [LARGE SCALE GENOMIC DNA]</scope>
    <source>
        <strain evidence="20 21">CBS 809.83</strain>
    </source>
</reference>
<comment type="function">
    <text evidence="17">Catalyzes conversion of folates to polyglutamate derivatives allowing concentration of folate compounds in the cell and the intracellular retention of these cofactors, which are important substrates for most of the folate-dependent enzymes that are involved in one-carbon transfer reactions involved in purine, pyrimidine and amino acid synthesis.</text>
</comment>
<evidence type="ECO:0000256" key="17">
    <source>
        <dbReference type="PIRNR" id="PIRNR038895"/>
    </source>
</evidence>
<evidence type="ECO:0000256" key="19">
    <source>
        <dbReference type="PIRSR" id="PIRSR038895-2"/>
    </source>
</evidence>
<evidence type="ECO:0000256" key="2">
    <source>
        <dbReference type="ARBA" id="ARBA00004305"/>
    </source>
</evidence>
<dbReference type="InterPro" id="IPR036615">
    <property type="entry name" value="Mur_ligase_C_dom_sf"/>
</dbReference>
<evidence type="ECO:0000256" key="13">
    <source>
        <dbReference type="ARBA" id="ARBA00022842"/>
    </source>
</evidence>
<dbReference type="Gene3D" id="3.40.1190.10">
    <property type="entry name" value="Mur-like, catalytic domain"/>
    <property type="match status" value="1"/>
</dbReference>
<comment type="caution">
    <text evidence="20">The sequence shown here is derived from an EMBL/GenBank/DDBJ whole genome shotgun (WGS) entry which is preliminary data.</text>
</comment>
<dbReference type="GO" id="GO:0004326">
    <property type="term" value="F:tetrahydrofolylpolyglutamate synthase activity"/>
    <property type="evidence" value="ECO:0007669"/>
    <property type="project" value="UniProtKB-EC"/>
</dbReference>
<dbReference type="SUPFAM" id="SSF53623">
    <property type="entry name" value="MurD-like peptide ligases, catalytic domain"/>
    <property type="match status" value="1"/>
</dbReference>
<evidence type="ECO:0000256" key="6">
    <source>
        <dbReference type="ARBA" id="ARBA00022490"/>
    </source>
</evidence>
<dbReference type="PANTHER" id="PTHR11136:SF5">
    <property type="entry name" value="FOLYLPOLYGLUTAMATE SYNTHASE, MITOCHONDRIAL"/>
    <property type="match status" value="1"/>
</dbReference>
<comment type="similarity">
    <text evidence="5 17">Belongs to the folylpolyglutamate synthase family.</text>
</comment>
<evidence type="ECO:0000256" key="4">
    <source>
        <dbReference type="ARBA" id="ARBA00005150"/>
    </source>
</evidence>
<evidence type="ECO:0000256" key="9">
    <source>
        <dbReference type="ARBA" id="ARBA00022723"/>
    </source>
</evidence>
<keyword evidence="15" id="KW-0472">Membrane</keyword>
<evidence type="ECO:0000256" key="3">
    <source>
        <dbReference type="ARBA" id="ARBA00004496"/>
    </source>
</evidence>
<evidence type="ECO:0000256" key="15">
    <source>
        <dbReference type="ARBA" id="ARBA00023136"/>
    </source>
</evidence>
<dbReference type="Proteomes" id="UP000318582">
    <property type="component" value="Unassembled WGS sequence"/>
</dbReference>
<comment type="subcellular location">
    <subcellularLocation>
        <location evidence="3">Cytoplasm</location>
    </subcellularLocation>
    <subcellularLocation>
        <location evidence="1">Mitochondrion inner membrane</location>
    </subcellularLocation>
    <subcellularLocation>
        <location evidence="2">Mitochondrion matrix</location>
    </subcellularLocation>
</comment>
<keyword evidence="10 18" id="KW-0547">Nucleotide-binding</keyword>
<keyword evidence="7 17" id="KW-0554">One-carbon metabolism</keyword>
<evidence type="ECO:0000256" key="8">
    <source>
        <dbReference type="ARBA" id="ARBA00022598"/>
    </source>
</evidence>
<keyword evidence="8 17" id="KW-0436">Ligase</keyword>
<dbReference type="GO" id="GO:0005743">
    <property type="term" value="C:mitochondrial inner membrane"/>
    <property type="evidence" value="ECO:0007669"/>
    <property type="project" value="UniProtKB-SubCell"/>
</dbReference>
<evidence type="ECO:0000313" key="21">
    <source>
        <dbReference type="Proteomes" id="UP000318582"/>
    </source>
</evidence>
<evidence type="ECO:0000256" key="14">
    <source>
        <dbReference type="ARBA" id="ARBA00023128"/>
    </source>
</evidence>
<dbReference type="PROSITE" id="PS01012">
    <property type="entry name" value="FOLYLPOLYGLU_SYNT_2"/>
    <property type="match status" value="1"/>
</dbReference>
<sequence>MCASSSLRSYEQAVQRLNGLQTNARLLEALRKSGQAMNQRSIPEMRQFIERLGYKVSDLDRLNAIHVAGTKGKGSTSAICESILRRLKVAGSEGEQRALTTGLFTSPHLIEVRERIRINGQPIAKHLFAKYFFEVWDALERTKPGNADDIPEKPQYFRYLTLMAFHTFMKEGVDVMLLEVGMGGSYDATNVIEKPVVCGITSLGFDHVPLLGTTLADIAWHKAGVMKPGVPAFTVPQAEEAVPVLQQRAEELQASALTRILSTDIAKIGKSKFGMPGAYQKVNGALAVALCKEWIAQRKRAGVTLVGEDDALSGGLETAMWPGRAQIYTAKQYPAIRWYLDGAHTKESMQVCADWFLDEYKSLPDDNKTTNKQILLFNCTKGRDGLILLKALADLHLTSVPFARIVFCTNDAYRPGSNDGPTDQINHTVTRDDDLTVQKELAAAWDTLIAKNTNESGIKAEIDIQPSVQDAVNSIDAYVTQNNVQHPRVLVTGSLYLIGGLLTVLKADVR</sequence>
<evidence type="ECO:0000256" key="12">
    <source>
        <dbReference type="ARBA" id="ARBA00022840"/>
    </source>
</evidence>
<keyword evidence="12 18" id="KW-0067">ATP-binding</keyword>
<dbReference type="InterPro" id="IPR036565">
    <property type="entry name" value="Mur-like_cat_sf"/>
</dbReference>
<proteinExistence type="inferred from homology"/>
<dbReference type="InterPro" id="IPR023600">
    <property type="entry name" value="Folylpolyglutamate_synth_euk"/>
</dbReference>
<dbReference type="PROSITE" id="PS01011">
    <property type="entry name" value="FOLYLPOLYGLU_SYNT_1"/>
    <property type="match status" value="1"/>
</dbReference>
<dbReference type="STRING" id="109895.A0A507DU91"/>
<dbReference type="GO" id="GO:0005524">
    <property type="term" value="F:ATP binding"/>
    <property type="evidence" value="ECO:0007669"/>
    <property type="project" value="UniProtKB-KW"/>
</dbReference>
<dbReference type="GO" id="GO:0005829">
    <property type="term" value="C:cytosol"/>
    <property type="evidence" value="ECO:0007669"/>
    <property type="project" value="TreeGrafter"/>
</dbReference>
<evidence type="ECO:0000256" key="18">
    <source>
        <dbReference type="PIRSR" id="PIRSR038895-1"/>
    </source>
</evidence>
<name>A0A507DU91_9FUNG</name>
<comment type="cofactor">
    <cofactor evidence="17">
        <name>a monovalent cation</name>
        <dbReference type="ChEBI" id="CHEBI:60242"/>
    </cofactor>
    <text evidence="17">A monovalent cation.</text>
</comment>
<dbReference type="Gene3D" id="3.90.190.20">
    <property type="entry name" value="Mur ligase, C-terminal domain"/>
    <property type="match status" value="1"/>
</dbReference>
<feature type="binding site" evidence="19">
    <location>
        <position position="207"/>
    </location>
    <ligand>
        <name>Mg(2+)</name>
        <dbReference type="ChEBI" id="CHEBI:18420"/>
        <label>1</label>
    </ligand>
</feature>
<keyword evidence="6" id="KW-0963">Cytoplasm</keyword>
<keyword evidence="13 19" id="KW-0460">Magnesium</keyword>
<organism evidence="20 21">
    <name type="scientific">Powellomyces hirtus</name>
    <dbReference type="NCBI Taxonomy" id="109895"/>
    <lineage>
        <taxon>Eukaryota</taxon>
        <taxon>Fungi</taxon>
        <taxon>Fungi incertae sedis</taxon>
        <taxon>Chytridiomycota</taxon>
        <taxon>Chytridiomycota incertae sedis</taxon>
        <taxon>Chytridiomycetes</taxon>
        <taxon>Spizellomycetales</taxon>
        <taxon>Powellomycetaceae</taxon>
        <taxon>Powellomyces</taxon>
    </lineage>
</organism>
<keyword evidence="11" id="KW-0999">Mitochondrion inner membrane</keyword>
<evidence type="ECO:0000256" key="16">
    <source>
        <dbReference type="ARBA" id="ARBA00047493"/>
    </source>
</evidence>
<dbReference type="EC" id="6.3.2.17" evidence="17"/>
<keyword evidence="21" id="KW-1185">Reference proteome</keyword>
<protein>
    <recommendedName>
        <fullName evidence="17">Folylpolyglutamate synthase</fullName>
        <ecNumber evidence="17">6.3.2.17</ecNumber>
    </recommendedName>
    <alternativeName>
        <fullName evidence="17">Folylpoly-gamma-glutamate synthetase</fullName>
    </alternativeName>
    <alternativeName>
        <fullName evidence="17">Tetrahydrofolylpolyglutamate synthase</fullName>
    </alternativeName>
</protein>
<dbReference type="InterPro" id="IPR018109">
    <property type="entry name" value="Folylpolyglutamate_synth_CS"/>
</dbReference>
<accession>A0A507DU91</accession>
<keyword evidence="14" id="KW-0496">Mitochondrion</keyword>
<dbReference type="UniPathway" id="UPA00850"/>
<feature type="binding site" evidence="19">
    <location>
        <position position="179"/>
    </location>
    <ligand>
        <name>Mg(2+)</name>
        <dbReference type="ChEBI" id="CHEBI:18420"/>
        <label>1</label>
    </ligand>
</feature>
<dbReference type="PANTHER" id="PTHR11136">
    <property type="entry name" value="FOLYLPOLYGLUTAMATE SYNTHASE-RELATED"/>
    <property type="match status" value="1"/>
</dbReference>
<dbReference type="GO" id="GO:0046872">
    <property type="term" value="F:metal ion binding"/>
    <property type="evidence" value="ECO:0007669"/>
    <property type="project" value="UniProtKB-KW"/>
</dbReference>
<dbReference type="GO" id="GO:0006730">
    <property type="term" value="P:one-carbon metabolic process"/>
    <property type="evidence" value="ECO:0007669"/>
    <property type="project" value="UniProtKB-KW"/>
</dbReference>
<evidence type="ECO:0000313" key="20">
    <source>
        <dbReference type="EMBL" id="TPX55116.1"/>
    </source>
</evidence>
<feature type="binding site" evidence="18">
    <location>
        <position position="341"/>
    </location>
    <ligand>
        <name>ATP</name>
        <dbReference type="ChEBI" id="CHEBI:30616"/>
    </ligand>
</feature>
<evidence type="ECO:0000256" key="7">
    <source>
        <dbReference type="ARBA" id="ARBA00022563"/>
    </source>
</evidence>
<evidence type="ECO:0000256" key="5">
    <source>
        <dbReference type="ARBA" id="ARBA00008276"/>
    </source>
</evidence>
<dbReference type="GO" id="GO:0005759">
    <property type="term" value="C:mitochondrial matrix"/>
    <property type="evidence" value="ECO:0007669"/>
    <property type="project" value="UniProtKB-SubCell"/>
</dbReference>
<comment type="catalytic activity">
    <reaction evidence="16 17">
        <text>(6S)-5,6,7,8-tetrahydrofolyl-(gamma-L-Glu)(n) + L-glutamate + ATP = (6S)-5,6,7,8-tetrahydrofolyl-(gamma-L-Glu)(n+1) + ADP + phosphate + H(+)</text>
        <dbReference type="Rhea" id="RHEA:10580"/>
        <dbReference type="Rhea" id="RHEA-COMP:14738"/>
        <dbReference type="Rhea" id="RHEA-COMP:14740"/>
        <dbReference type="ChEBI" id="CHEBI:15378"/>
        <dbReference type="ChEBI" id="CHEBI:29985"/>
        <dbReference type="ChEBI" id="CHEBI:30616"/>
        <dbReference type="ChEBI" id="CHEBI:43474"/>
        <dbReference type="ChEBI" id="CHEBI:141005"/>
        <dbReference type="ChEBI" id="CHEBI:456216"/>
        <dbReference type="EC" id="6.3.2.17"/>
    </reaction>
</comment>
<evidence type="ECO:0000256" key="1">
    <source>
        <dbReference type="ARBA" id="ARBA00004273"/>
    </source>
</evidence>
<dbReference type="AlphaFoldDB" id="A0A507DU91"/>
<dbReference type="SUPFAM" id="SSF53244">
    <property type="entry name" value="MurD-like peptide ligases, peptide-binding domain"/>
    <property type="match status" value="1"/>
</dbReference>
<feature type="binding site" evidence="18">
    <location>
        <position position="324"/>
    </location>
    <ligand>
        <name>ATP</name>
        <dbReference type="ChEBI" id="CHEBI:30616"/>
    </ligand>
</feature>
<dbReference type="EMBL" id="QEAQ01000127">
    <property type="protein sequence ID" value="TPX55116.1"/>
    <property type="molecule type" value="Genomic_DNA"/>
</dbReference>